<evidence type="ECO:0000256" key="5">
    <source>
        <dbReference type="RuleBase" id="RU003465"/>
    </source>
</evidence>
<comment type="caution">
    <text evidence="8">The sequence shown here is derived from an EMBL/GenBank/DDBJ whole genome shotgun (WGS) entry which is preliminary data.</text>
</comment>
<feature type="region of interest" description="Disordered" evidence="6">
    <location>
        <begin position="134"/>
        <end position="166"/>
    </location>
</feature>
<keyword evidence="4 5" id="KW-0904">Protein phosphatase</keyword>
<gene>
    <name evidence="8" type="ORF">cyc_04079</name>
</gene>
<evidence type="ECO:0000256" key="2">
    <source>
        <dbReference type="ARBA" id="ARBA00022723"/>
    </source>
</evidence>
<feature type="compositionally biased region" description="Low complexity" evidence="6">
    <location>
        <begin position="368"/>
        <end position="382"/>
    </location>
</feature>
<dbReference type="SUPFAM" id="SSF81606">
    <property type="entry name" value="PP2C-like"/>
    <property type="match status" value="1"/>
</dbReference>
<dbReference type="PANTHER" id="PTHR13832:SF840">
    <property type="entry name" value="PROTEIN PHOSPHATASE 2C 60-RELATED"/>
    <property type="match status" value="1"/>
</dbReference>
<feature type="region of interest" description="Disordered" evidence="6">
    <location>
        <begin position="18"/>
        <end position="58"/>
    </location>
</feature>
<dbReference type="InParanoid" id="A0A1D3D595"/>
<dbReference type="SMART" id="SM00332">
    <property type="entry name" value="PP2Cc"/>
    <property type="match status" value="1"/>
</dbReference>
<protein>
    <submittedName>
        <fullName evidence="8">Protein phosphatase</fullName>
    </submittedName>
</protein>
<feature type="compositionally biased region" description="Low complexity" evidence="6">
    <location>
        <begin position="305"/>
        <end position="316"/>
    </location>
</feature>
<reference evidence="8 9" key="1">
    <citation type="journal article" date="2016" name="BMC Genomics">
        <title>Comparative genomics reveals Cyclospora cayetanensis possesses coccidia-like metabolism and invasion components but unique surface antigens.</title>
        <authorList>
            <person name="Liu S."/>
            <person name="Wang L."/>
            <person name="Zheng H."/>
            <person name="Xu Z."/>
            <person name="Roellig D.M."/>
            <person name="Li N."/>
            <person name="Frace M.A."/>
            <person name="Tang K."/>
            <person name="Arrowood M.J."/>
            <person name="Moss D.M."/>
            <person name="Zhang L."/>
            <person name="Feng Y."/>
            <person name="Xiao L."/>
        </authorList>
    </citation>
    <scope>NUCLEOTIDE SEQUENCE [LARGE SCALE GENOMIC DNA]</scope>
    <source>
        <strain evidence="8 9">CHN_HEN01</strain>
    </source>
</reference>
<feature type="compositionally biased region" description="Basic and acidic residues" evidence="6">
    <location>
        <begin position="649"/>
        <end position="659"/>
    </location>
</feature>
<evidence type="ECO:0000256" key="6">
    <source>
        <dbReference type="SAM" id="MobiDB-lite"/>
    </source>
</evidence>
<feature type="compositionally biased region" description="Basic and acidic residues" evidence="6">
    <location>
        <begin position="623"/>
        <end position="632"/>
    </location>
</feature>
<dbReference type="InterPro" id="IPR000222">
    <property type="entry name" value="PP2C_BS"/>
</dbReference>
<dbReference type="VEuPathDB" id="ToxoDB:cyc_04079"/>
<dbReference type="PROSITE" id="PS01032">
    <property type="entry name" value="PPM_1"/>
    <property type="match status" value="1"/>
</dbReference>
<dbReference type="Gene3D" id="3.60.40.10">
    <property type="entry name" value="PPM-type phosphatase domain"/>
    <property type="match status" value="2"/>
</dbReference>
<dbReference type="InterPro" id="IPR001932">
    <property type="entry name" value="PPM-type_phosphatase-like_dom"/>
</dbReference>
<accession>A0A1D3D595</accession>
<feature type="domain" description="PPM-type phosphatase" evidence="7">
    <location>
        <begin position="184"/>
        <end position="600"/>
    </location>
</feature>
<evidence type="ECO:0000313" key="8">
    <source>
        <dbReference type="EMBL" id="OEH78617.1"/>
    </source>
</evidence>
<dbReference type="PROSITE" id="PS51746">
    <property type="entry name" value="PPM_2"/>
    <property type="match status" value="1"/>
</dbReference>
<keyword evidence="9" id="KW-1185">Reference proteome</keyword>
<dbReference type="EMBL" id="JROU02000667">
    <property type="protein sequence ID" value="OEH78617.1"/>
    <property type="molecule type" value="Genomic_DNA"/>
</dbReference>
<dbReference type="Pfam" id="PF00481">
    <property type="entry name" value="PP2C"/>
    <property type="match status" value="2"/>
</dbReference>
<name>A0A1D3D595_9EIME</name>
<evidence type="ECO:0000256" key="1">
    <source>
        <dbReference type="ARBA" id="ARBA00004170"/>
    </source>
</evidence>
<dbReference type="Proteomes" id="UP000095192">
    <property type="component" value="Unassembled WGS sequence"/>
</dbReference>
<feature type="region of interest" description="Disordered" evidence="6">
    <location>
        <begin position="180"/>
        <end position="205"/>
    </location>
</feature>
<feature type="compositionally biased region" description="Basic and acidic residues" evidence="6">
    <location>
        <begin position="676"/>
        <end position="693"/>
    </location>
</feature>
<dbReference type="InterPro" id="IPR036457">
    <property type="entry name" value="PPM-type-like_dom_sf"/>
</dbReference>
<comment type="subcellular location">
    <subcellularLocation>
        <location evidence="1">Membrane</location>
        <topology evidence="1">Peripheral membrane protein</topology>
    </subcellularLocation>
</comment>
<evidence type="ECO:0000313" key="9">
    <source>
        <dbReference type="Proteomes" id="UP000095192"/>
    </source>
</evidence>
<proteinExistence type="inferred from homology"/>
<sequence length="693" mass="72401">MEDAHLVLYAKRIAATPAASAAASPAGQPSAAPSGATGPSLAVTDGSDPDNSQHCDENSAHGRRLVVGGGQHYLSHLLLGMGAGHSPKLTEGYVFLPSTAAEDSRDEAHCEHSSSGAAAAAPFCGSPEVADCSDEAPEGKGLLGDAAEGGEGATTATHKKGNRGPKSMLRQFSIRRKAHPVCATSSEAEPPEGSVGPPGRDSAASLDTSDIQLLSQADLCIFSVFDGHGGAHVSRFAALHLRSLLDAQPAFHKGDFSTALRTAYLRIDELLRFSDAPEVLRGTAQHSNSTDEPEISRGGAQQGNSTTTTSAPTSAAEPVFETSQQLTCHGSLPFLPHPDSQAAAAATVTASEPPAAAAAGAEDVSVTAPHAAAATPGAGDDVASSKKGKKGGLTGLVDAVARSIGLGKLFSRGSTNSTAAVRSLANSAGSTALTICITATQVTVANVGDSRCVLCRTGEIVELSQDHKPQLAEERIRIYAAGGYLEMGRVNGNLNLSRALGDLAYKADGTLPPEKQILSGCPDIVSINRDPQSDEFLVIGCDGIWELLSSAEVVEFVRRRIDHTLDLCQILRDLFDSLISPNPALFEYGCDNMTAFIVDLKAGRRTLVSSSRRASEQLTARQHTNESRERLNVEASSTETLPGSAYGDGECKQKDRELAAGRGGKHHHQPHRTQQRKQEQVSFPKERKNGQQG</sequence>
<dbReference type="CDD" id="cd00143">
    <property type="entry name" value="PP2Cc"/>
    <property type="match status" value="1"/>
</dbReference>
<comment type="similarity">
    <text evidence="5">Belongs to the PP2C family.</text>
</comment>
<evidence type="ECO:0000259" key="7">
    <source>
        <dbReference type="PROSITE" id="PS51746"/>
    </source>
</evidence>
<dbReference type="GO" id="GO:0004722">
    <property type="term" value="F:protein serine/threonine phosphatase activity"/>
    <property type="evidence" value="ECO:0007669"/>
    <property type="project" value="InterPro"/>
</dbReference>
<keyword evidence="3 5" id="KW-0378">Hydrolase</keyword>
<dbReference type="InterPro" id="IPR015655">
    <property type="entry name" value="PP2C"/>
</dbReference>
<dbReference type="VEuPathDB" id="ToxoDB:LOC34620664"/>
<dbReference type="GO" id="GO:0046872">
    <property type="term" value="F:metal ion binding"/>
    <property type="evidence" value="ECO:0007669"/>
    <property type="project" value="UniProtKB-KW"/>
</dbReference>
<feature type="region of interest" description="Disordered" evidence="6">
    <location>
        <begin position="283"/>
        <end position="322"/>
    </location>
</feature>
<feature type="region of interest" description="Disordered" evidence="6">
    <location>
        <begin position="609"/>
        <end position="693"/>
    </location>
</feature>
<evidence type="ECO:0000256" key="3">
    <source>
        <dbReference type="ARBA" id="ARBA00022801"/>
    </source>
</evidence>
<feature type="compositionally biased region" description="Low complexity" evidence="6">
    <location>
        <begin position="18"/>
        <end position="40"/>
    </location>
</feature>
<feature type="compositionally biased region" description="Basic residues" evidence="6">
    <location>
        <begin position="663"/>
        <end position="675"/>
    </location>
</feature>
<feature type="compositionally biased region" description="Polar residues" evidence="6">
    <location>
        <begin position="609"/>
        <end position="622"/>
    </location>
</feature>
<organism evidence="8 9">
    <name type="scientific">Cyclospora cayetanensis</name>
    <dbReference type="NCBI Taxonomy" id="88456"/>
    <lineage>
        <taxon>Eukaryota</taxon>
        <taxon>Sar</taxon>
        <taxon>Alveolata</taxon>
        <taxon>Apicomplexa</taxon>
        <taxon>Conoidasida</taxon>
        <taxon>Coccidia</taxon>
        <taxon>Eucoccidiorida</taxon>
        <taxon>Eimeriorina</taxon>
        <taxon>Eimeriidae</taxon>
        <taxon>Cyclospora</taxon>
    </lineage>
</organism>
<feature type="region of interest" description="Disordered" evidence="6">
    <location>
        <begin position="368"/>
        <end position="390"/>
    </location>
</feature>
<dbReference type="GO" id="GO:0016020">
    <property type="term" value="C:membrane"/>
    <property type="evidence" value="ECO:0007669"/>
    <property type="project" value="UniProtKB-SubCell"/>
</dbReference>
<keyword evidence="2" id="KW-0479">Metal-binding</keyword>
<evidence type="ECO:0000256" key="4">
    <source>
        <dbReference type="ARBA" id="ARBA00022912"/>
    </source>
</evidence>
<dbReference type="AlphaFoldDB" id="A0A1D3D595"/>
<dbReference type="PANTHER" id="PTHR13832">
    <property type="entry name" value="PROTEIN PHOSPHATASE 2C"/>
    <property type="match status" value="1"/>
</dbReference>